<evidence type="ECO:0000313" key="3">
    <source>
        <dbReference type="Proteomes" id="UP000199400"/>
    </source>
</evidence>
<evidence type="ECO:0008006" key="4">
    <source>
        <dbReference type="Google" id="ProtNLM"/>
    </source>
</evidence>
<organism evidence="2 3">
    <name type="scientific">Nannocystis exedens</name>
    <dbReference type="NCBI Taxonomy" id="54"/>
    <lineage>
        <taxon>Bacteria</taxon>
        <taxon>Pseudomonadati</taxon>
        <taxon>Myxococcota</taxon>
        <taxon>Polyangia</taxon>
        <taxon>Nannocystales</taxon>
        <taxon>Nannocystaceae</taxon>
        <taxon>Nannocystis</taxon>
    </lineage>
</organism>
<dbReference type="RefSeq" id="WP_096330985.1">
    <property type="nucleotide sequence ID" value="NZ_FOMX01000025.1"/>
</dbReference>
<feature type="signal peptide" evidence="1">
    <location>
        <begin position="1"/>
        <end position="19"/>
    </location>
</feature>
<dbReference type="STRING" id="54.SAMN02745121_06442"/>
<dbReference type="AlphaFoldDB" id="A0A1I2F6R2"/>
<dbReference type="PROSITE" id="PS51257">
    <property type="entry name" value="PROKAR_LIPOPROTEIN"/>
    <property type="match status" value="1"/>
</dbReference>
<evidence type="ECO:0000256" key="1">
    <source>
        <dbReference type="SAM" id="SignalP"/>
    </source>
</evidence>
<feature type="chain" id="PRO_5011670001" description="Lipoprotein" evidence="1">
    <location>
        <begin position="20"/>
        <end position="145"/>
    </location>
</feature>
<name>A0A1I2F6R2_9BACT</name>
<protein>
    <recommendedName>
        <fullName evidence="4">Lipoprotein</fullName>
    </recommendedName>
</protein>
<dbReference type="EMBL" id="FOMX01000025">
    <property type="protein sequence ID" value="SFF00306.1"/>
    <property type="molecule type" value="Genomic_DNA"/>
</dbReference>
<keyword evidence="1" id="KW-0732">Signal</keyword>
<sequence length="145" mass="15339">MRRSSLGLLLFLGSLSACGGAGDDLGGMLAVDSDEYGAWTMSPTTCVSGEHRQFFGVDLTERGDVGSGVRLVDDPVDGYSLAMNIPDHDLALVVTAASECEVFDVFLERGNVRVNNIWAVQGHAVVECRAPGLEIVADLQFSGCT</sequence>
<proteinExistence type="predicted"/>
<evidence type="ECO:0000313" key="2">
    <source>
        <dbReference type="EMBL" id="SFF00306.1"/>
    </source>
</evidence>
<reference evidence="3" key="1">
    <citation type="submission" date="2016-10" db="EMBL/GenBank/DDBJ databases">
        <authorList>
            <person name="Varghese N."/>
            <person name="Submissions S."/>
        </authorList>
    </citation>
    <scope>NUCLEOTIDE SEQUENCE [LARGE SCALE GENOMIC DNA]</scope>
    <source>
        <strain evidence="3">ATCC 25963</strain>
    </source>
</reference>
<dbReference type="Proteomes" id="UP000199400">
    <property type="component" value="Unassembled WGS sequence"/>
</dbReference>
<accession>A0A1I2F6R2</accession>
<gene>
    <name evidence="2" type="ORF">SAMN02745121_06442</name>
</gene>
<keyword evidence="3" id="KW-1185">Reference proteome</keyword>